<dbReference type="Pfam" id="PF02018">
    <property type="entry name" value="CBM_4_9"/>
    <property type="match status" value="1"/>
</dbReference>
<dbReference type="Gene3D" id="2.60.120.260">
    <property type="entry name" value="Galactose-binding domain-like"/>
    <property type="match status" value="1"/>
</dbReference>
<sequence length="178" mass="19846">MRKLLYLLLTAGVAACAEKQTQLPANLITHNSFEELDGWMGSDQYLASLTTEQAHSGKYSAKVDPAIEFSTGYSKQLGKVAARIPKKLKIKAWVNLSNSKATPFLVTELKQAGTNKQLLWEGLELAKEAKHYNLWVQVEKTVSLPAEAAYSDVLKVYLWRGSSIQPAYIDDLMILNEE</sequence>
<evidence type="ECO:0000259" key="2">
    <source>
        <dbReference type="Pfam" id="PF02018"/>
    </source>
</evidence>
<accession>A0ABQ1TW75</accession>
<protein>
    <recommendedName>
        <fullName evidence="2">CBM-cenC domain-containing protein</fullName>
    </recommendedName>
</protein>
<dbReference type="PROSITE" id="PS51257">
    <property type="entry name" value="PROKAR_LIPOPROTEIN"/>
    <property type="match status" value="1"/>
</dbReference>
<gene>
    <name evidence="3" type="ORF">GCM10011383_14640</name>
</gene>
<dbReference type="EMBL" id="BMHT01000002">
    <property type="protein sequence ID" value="GGF04599.1"/>
    <property type="molecule type" value="Genomic_DNA"/>
</dbReference>
<proteinExistence type="predicted"/>
<evidence type="ECO:0000256" key="1">
    <source>
        <dbReference type="ARBA" id="ARBA00022801"/>
    </source>
</evidence>
<evidence type="ECO:0000313" key="3">
    <source>
        <dbReference type="EMBL" id="GGF04599.1"/>
    </source>
</evidence>
<comment type="caution">
    <text evidence="3">The sequence shown here is derived from an EMBL/GenBank/DDBJ whole genome shotgun (WGS) entry which is preliminary data.</text>
</comment>
<organism evidence="3 4">
    <name type="scientific">Hymenobacter cavernae</name>
    <dbReference type="NCBI Taxonomy" id="2044852"/>
    <lineage>
        <taxon>Bacteria</taxon>
        <taxon>Pseudomonadati</taxon>
        <taxon>Bacteroidota</taxon>
        <taxon>Cytophagia</taxon>
        <taxon>Cytophagales</taxon>
        <taxon>Hymenobacteraceae</taxon>
        <taxon>Hymenobacter</taxon>
    </lineage>
</organism>
<dbReference type="InterPro" id="IPR003305">
    <property type="entry name" value="CenC_carb-bd"/>
</dbReference>
<dbReference type="InterPro" id="IPR008979">
    <property type="entry name" value="Galactose-bd-like_sf"/>
</dbReference>
<keyword evidence="1" id="KW-0378">Hydrolase</keyword>
<evidence type="ECO:0000313" key="4">
    <source>
        <dbReference type="Proteomes" id="UP000632273"/>
    </source>
</evidence>
<keyword evidence="4" id="KW-1185">Reference proteome</keyword>
<name>A0ABQ1TW75_9BACT</name>
<feature type="domain" description="CBM-cenC" evidence="2">
    <location>
        <begin position="25"/>
        <end position="148"/>
    </location>
</feature>
<dbReference type="RefSeq" id="WP_188812618.1">
    <property type="nucleotide sequence ID" value="NZ_BMHT01000002.1"/>
</dbReference>
<dbReference type="Proteomes" id="UP000632273">
    <property type="component" value="Unassembled WGS sequence"/>
</dbReference>
<dbReference type="SUPFAM" id="SSF49785">
    <property type="entry name" value="Galactose-binding domain-like"/>
    <property type="match status" value="1"/>
</dbReference>
<reference evidence="4" key="1">
    <citation type="journal article" date="2019" name="Int. J. Syst. Evol. Microbiol.">
        <title>The Global Catalogue of Microorganisms (GCM) 10K type strain sequencing project: providing services to taxonomists for standard genome sequencing and annotation.</title>
        <authorList>
            <consortium name="The Broad Institute Genomics Platform"/>
            <consortium name="The Broad Institute Genome Sequencing Center for Infectious Disease"/>
            <person name="Wu L."/>
            <person name="Ma J."/>
        </authorList>
    </citation>
    <scope>NUCLEOTIDE SEQUENCE [LARGE SCALE GENOMIC DNA]</scope>
    <source>
        <strain evidence="4">CGMCC 1.15197</strain>
    </source>
</reference>